<reference evidence="8 9" key="1">
    <citation type="submission" date="2020-02" db="EMBL/GenBank/DDBJ databases">
        <authorList>
            <person name="Ferguson B K."/>
        </authorList>
    </citation>
    <scope>NUCLEOTIDE SEQUENCE [LARGE SCALE GENOMIC DNA]</scope>
</reference>
<evidence type="ECO:0000256" key="5">
    <source>
        <dbReference type="ARBA" id="ARBA00047761"/>
    </source>
</evidence>
<dbReference type="EMBL" id="CADCXU010009153">
    <property type="protein sequence ID" value="CAB0000114.1"/>
    <property type="molecule type" value="Genomic_DNA"/>
</dbReference>
<gene>
    <name evidence="8" type="ORF">NTEN_LOCUS6245</name>
</gene>
<dbReference type="Pfam" id="PF12738">
    <property type="entry name" value="PTCB-BRCT"/>
    <property type="match status" value="1"/>
</dbReference>
<dbReference type="SUPFAM" id="SSF52113">
    <property type="entry name" value="BRCT domain"/>
    <property type="match status" value="1"/>
</dbReference>
<evidence type="ECO:0000313" key="9">
    <source>
        <dbReference type="Proteomes" id="UP000479000"/>
    </source>
</evidence>
<accession>A0A6H5GBH0</accession>
<organism evidence="8 9">
    <name type="scientific">Nesidiocoris tenuis</name>
    <dbReference type="NCBI Taxonomy" id="355587"/>
    <lineage>
        <taxon>Eukaryota</taxon>
        <taxon>Metazoa</taxon>
        <taxon>Ecdysozoa</taxon>
        <taxon>Arthropoda</taxon>
        <taxon>Hexapoda</taxon>
        <taxon>Insecta</taxon>
        <taxon>Pterygota</taxon>
        <taxon>Neoptera</taxon>
        <taxon>Paraneoptera</taxon>
        <taxon>Hemiptera</taxon>
        <taxon>Heteroptera</taxon>
        <taxon>Panheteroptera</taxon>
        <taxon>Cimicomorpha</taxon>
        <taxon>Miridae</taxon>
        <taxon>Dicyphina</taxon>
        <taxon>Nesidiocoris</taxon>
    </lineage>
</organism>
<dbReference type="InterPro" id="IPR001357">
    <property type="entry name" value="BRCT_dom"/>
</dbReference>
<dbReference type="AlphaFoldDB" id="A0A6H5GBH0"/>
<keyword evidence="3" id="KW-0378">Hydrolase</keyword>
<feature type="domain" description="BRCT" evidence="7">
    <location>
        <begin position="1"/>
        <end position="67"/>
    </location>
</feature>
<evidence type="ECO:0000256" key="1">
    <source>
        <dbReference type="ARBA" id="ARBA00004123"/>
    </source>
</evidence>
<evidence type="ECO:0000256" key="3">
    <source>
        <dbReference type="ARBA" id="ARBA00022801"/>
    </source>
</evidence>
<comment type="catalytic activity">
    <reaction evidence="5">
        <text>O-phospho-L-seryl-[protein] + H2O = L-seryl-[protein] + phosphate</text>
        <dbReference type="Rhea" id="RHEA:20629"/>
        <dbReference type="Rhea" id="RHEA-COMP:9863"/>
        <dbReference type="Rhea" id="RHEA-COMP:11604"/>
        <dbReference type="ChEBI" id="CHEBI:15377"/>
        <dbReference type="ChEBI" id="CHEBI:29999"/>
        <dbReference type="ChEBI" id="CHEBI:43474"/>
        <dbReference type="ChEBI" id="CHEBI:83421"/>
        <dbReference type="EC" id="3.1.3.16"/>
    </reaction>
</comment>
<name>A0A6H5GBH0_9HEMI</name>
<proteinExistence type="predicted"/>
<comment type="subcellular location">
    <subcellularLocation>
        <location evidence="1">Nucleus</location>
    </subcellularLocation>
</comment>
<dbReference type="GO" id="GO:0005634">
    <property type="term" value="C:nucleus"/>
    <property type="evidence" value="ECO:0007669"/>
    <property type="project" value="UniProtKB-SubCell"/>
</dbReference>
<evidence type="ECO:0000256" key="2">
    <source>
        <dbReference type="ARBA" id="ARBA00013081"/>
    </source>
</evidence>
<dbReference type="PROSITE" id="PS50172">
    <property type="entry name" value="BRCT"/>
    <property type="match status" value="1"/>
</dbReference>
<dbReference type="EC" id="3.1.3.16" evidence="2"/>
<dbReference type="Gene3D" id="3.40.50.10190">
    <property type="entry name" value="BRCT domain"/>
    <property type="match status" value="1"/>
</dbReference>
<keyword evidence="4" id="KW-0539">Nucleus</keyword>
<dbReference type="GO" id="GO:0008420">
    <property type="term" value="F:RNA polymerase II CTD heptapeptide repeat phosphatase activity"/>
    <property type="evidence" value="ECO:0007669"/>
    <property type="project" value="InterPro"/>
</dbReference>
<dbReference type="InterPro" id="IPR036420">
    <property type="entry name" value="BRCT_dom_sf"/>
</dbReference>
<dbReference type="OrthoDB" id="10249888at2759"/>
<feature type="non-terminal residue" evidence="8">
    <location>
        <position position="1"/>
    </location>
</feature>
<evidence type="ECO:0000313" key="8">
    <source>
        <dbReference type="EMBL" id="CAB0000114.1"/>
    </source>
</evidence>
<dbReference type="InterPro" id="IPR039189">
    <property type="entry name" value="Fcp1"/>
</dbReference>
<dbReference type="PANTHER" id="PTHR23081:SF36">
    <property type="entry name" value="RNA POLYMERASE II SUBUNIT A C-TERMINAL DOMAIN PHOSPHATASE"/>
    <property type="match status" value="1"/>
</dbReference>
<dbReference type="Proteomes" id="UP000479000">
    <property type="component" value="Unassembled WGS sequence"/>
</dbReference>
<sequence>TVLLATKLGAVVEEELSERTTHLVAAGRGTSKVHAASKMPHVKSVSPHWLITAAHRWEKVDERLFPIGSGGPVPLSKPLPQSNKDVPQFLTLSQEEMDAMSLEVDSLEDSENGEIRNIFIHGKIEAPHDTSWISSIPTLELLHYLPRISSLPILNLLKS</sequence>
<evidence type="ECO:0000256" key="6">
    <source>
        <dbReference type="ARBA" id="ARBA00048336"/>
    </source>
</evidence>
<evidence type="ECO:0000259" key="7">
    <source>
        <dbReference type="PROSITE" id="PS50172"/>
    </source>
</evidence>
<dbReference type="PANTHER" id="PTHR23081">
    <property type="entry name" value="RNA POLYMERASE II CTD PHOSPHATASE"/>
    <property type="match status" value="1"/>
</dbReference>
<protein>
    <recommendedName>
        <fullName evidence="2">protein-serine/threonine phosphatase</fullName>
        <ecNumber evidence="2">3.1.3.16</ecNumber>
    </recommendedName>
</protein>
<evidence type="ECO:0000256" key="4">
    <source>
        <dbReference type="ARBA" id="ARBA00023242"/>
    </source>
</evidence>
<keyword evidence="9" id="KW-1185">Reference proteome</keyword>
<comment type="catalytic activity">
    <reaction evidence="6">
        <text>O-phospho-L-threonyl-[protein] + H2O = L-threonyl-[protein] + phosphate</text>
        <dbReference type="Rhea" id="RHEA:47004"/>
        <dbReference type="Rhea" id="RHEA-COMP:11060"/>
        <dbReference type="Rhea" id="RHEA-COMP:11605"/>
        <dbReference type="ChEBI" id="CHEBI:15377"/>
        <dbReference type="ChEBI" id="CHEBI:30013"/>
        <dbReference type="ChEBI" id="CHEBI:43474"/>
        <dbReference type="ChEBI" id="CHEBI:61977"/>
        <dbReference type="EC" id="3.1.3.16"/>
    </reaction>
</comment>